<evidence type="ECO:0000313" key="3">
    <source>
        <dbReference type="Proteomes" id="UP000316806"/>
    </source>
</evidence>
<accession>A0A516R9W5</accession>
<feature type="region of interest" description="Disordered" evidence="1">
    <location>
        <begin position="24"/>
        <end position="47"/>
    </location>
</feature>
<evidence type="ECO:0000313" key="2">
    <source>
        <dbReference type="EMBL" id="QDQ12445.1"/>
    </source>
</evidence>
<dbReference type="Proteomes" id="UP000316806">
    <property type="component" value="Chromosome"/>
</dbReference>
<sequence length="103" mass="11306">MRDAIARAAMWVLRLLLPARGRHAAQEPARSSAPVNESAPVSAWHKPWGAPSAEEVRAIFQDEKAEGLPLEQRERLWAGAFAQLGIDYDHPTTNITPVRAVSA</sequence>
<reference evidence="2 3" key="1">
    <citation type="journal article" date="2019" name="J. Ind. Microbiol. Biotechnol.">
        <title>The complete genomic sequence of Streptomyces spectabilis NRRL-2792 and identification of secondary metabolite biosynthetic gene clusters.</title>
        <authorList>
            <person name="Sinha A."/>
            <person name="Phillips-Salemka S."/>
            <person name="Niraula T.A."/>
            <person name="Short K.A."/>
            <person name="Niraula N.P."/>
        </authorList>
    </citation>
    <scope>NUCLEOTIDE SEQUENCE [LARGE SCALE GENOMIC DNA]</scope>
    <source>
        <strain evidence="2 3">NRRL 2792</strain>
    </source>
</reference>
<evidence type="ECO:0000256" key="1">
    <source>
        <dbReference type="SAM" id="MobiDB-lite"/>
    </source>
</evidence>
<protein>
    <submittedName>
        <fullName evidence="2">Uncharacterized protein</fullName>
    </submittedName>
</protein>
<dbReference type="EMBL" id="CP040916">
    <property type="protein sequence ID" value="QDQ12445.1"/>
    <property type="molecule type" value="Genomic_DNA"/>
</dbReference>
<proteinExistence type="predicted"/>
<gene>
    <name evidence="2" type="ORF">FH965_19350</name>
</gene>
<dbReference type="AlphaFoldDB" id="A0A516R9W5"/>
<organism evidence="2 3">
    <name type="scientific">Streptomyces spectabilis</name>
    <dbReference type="NCBI Taxonomy" id="68270"/>
    <lineage>
        <taxon>Bacteria</taxon>
        <taxon>Bacillati</taxon>
        <taxon>Actinomycetota</taxon>
        <taxon>Actinomycetes</taxon>
        <taxon>Kitasatosporales</taxon>
        <taxon>Streptomycetaceae</taxon>
        <taxon>Streptomyces</taxon>
    </lineage>
</organism>
<name>A0A516R9W5_STRST</name>